<feature type="transmembrane region" description="Helical" evidence="5">
    <location>
        <begin position="54"/>
        <end position="75"/>
    </location>
</feature>
<feature type="transmembrane region" description="Helical" evidence="5">
    <location>
        <begin position="12"/>
        <end position="42"/>
    </location>
</feature>
<feature type="transmembrane region" description="Helical" evidence="5">
    <location>
        <begin position="256"/>
        <end position="274"/>
    </location>
</feature>
<evidence type="ECO:0000256" key="5">
    <source>
        <dbReference type="RuleBase" id="RU363041"/>
    </source>
</evidence>
<dbReference type="Pfam" id="PF01925">
    <property type="entry name" value="TauE"/>
    <property type="match status" value="1"/>
</dbReference>
<dbReference type="Proteomes" id="UP000217935">
    <property type="component" value="Chromosome"/>
</dbReference>
<keyword evidence="3 5" id="KW-1133">Transmembrane helix</keyword>
<feature type="transmembrane region" description="Helical" evidence="5">
    <location>
        <begin position="87"/>
        <end position="106"/>
    </location>
</feature>
<dbReference type="KEGG" id="ceh:CEW89_04455"/>
<dbReference type="GO" id="GO:0005886">
    <property type="term" value="C:plasma membrane"/>
    <property type="evidence" value="ECO:0007669"/>
    <property type="project" value="UniProtKB-SubCell"/>
</dbReference>
<dbReference type="STRING" id="1758178.GCA_001550095_02731"/>
<evidence type="ECO:0000256" key="2">
    <source>
        <dbReference type="ARBA" id="ARBA00022692"/>
    </source>
</evidence>
<comment type="similarity">
    <text evidence="5">Belongs to the 4-toluene sulfonate uptake permease (TSUP) (TC 2.A.102) family.</text>
</comment>
<evidence type="ECO:0000256" key="1">
    <source>
        <dbReference type="ARBA" id="ARBA00004141"/>
    </source>
</evidence>
<feature type="transmembrane region" description="Helical" evidence="5">
    <location>
        <begin position="151"/>
        <end position="177"/>
    </location>
</feature>
<keyword evidence="5" id="KW-1003">Cell membrane</keyword>
<comment type="subcellular location">
    <subcellularLocation>
        <location evidence="5">Cell membrane</location>
        <topology evidence="5">Multi-pass membrane protein</topology>
    </subcellularLocation>
    <subcellularLocation>
        <location evidence="1">Membrane</location>
        <topology evidence="1">Multi-pass membrane protein</topology>
    </subcellularLocation>
</comment>
<organism evidence="6 7">
    <name type="scientific">Celeribacter ethanolicus</name>
    <dbReference type="NCBI Taxonomy" id="1758178"/>
    <lineage>
        <taxon>Bacteria</taxon>
        <taxon>Pseudomonadati</taxon>
        <taxon>Pseudomonadota</taxon>
        <taxon>Alphaproteobacteria</taxon>
        <taxon>Rhodobacterales</taxon>
        <taxon>Roseobacteraceae</taxon>
        <taxon>Celeribacter</taxon>
    </lineage>
</organism>
<sequence>MTDLTLYLQLGAVLIATGFVAGIIAGLLGLGGGIVLVPAFYFLFSAMGYESAHLMQVCVATSLATIVVTSLRSVQSHRKRGTVDMDILRTWAPGIVLGAVIGTLVATRLSSHVLLAIFGMLGMLVSAQMAFGGPKEATEDHRLPGEPLRSALSSGIGFLSVLMGIGGGSFGVPVLTLSGLSMHRAVGTAAGFGLLIALPSTISFALHGWELTDKPPFSLGLINLPAFAATIAMTLISTPLGVALAHKLPAKKLKRLFAVFLFLTAARMLMKAFGS</sequence>
<dbReference type="EMBL" id="CP022196">
    <property type="protein sequence ID" value="ATG46880.1"/>
    <property type="molecule type" value="Genomic_DNA"/>
</dbReference>
<accession>A0A291GA07</accession>
<evidence type="ECO:0000313" key="6">
    <source>
        <dbReference type="EMBL" id="ATG46880.1"/>
    </source>
</evidence>
<dbReference type="PANTHER" id="PTHR43483:SF3">
    <property type="entry name" value="MEMBRANE TRANSPORTER PROTEIN HI_0806-RELATED"/>
    <property type="match status" value="1"/>
</dbReference>
<gene>
    <name evidence="6" type="ORF">CEW89_04455</name>
</gene>
<feature type="transmembrane region" description="Helical" evidence="5">
    <location>
        <begin position="189"/>
        <end position="209"/>
    </location>
</feature>
<proteinExistence type="inferred from homology"/>
<dbReference type="AlphaFoldDB" id="A0A291GA07"/>
<dbReference type="RefSeq" id="WP_096805045.1">
    <property type="nucleotide sequence ID" value="NZ_CP022196.1"/>
</dbReference>
<reference evidence="6 7" key="1">
    <citation type="submission" date="2017-06" db="EMBL/GenBank/DDBJ databases">
        <title>Celeribacter sp. TSPH2 complete genome sequence.</title>
        <authorList>
            <person name="Woo J.-H."/>
            <person name="Kim H.-S."/>
        </authorList>
    </citation>
    <scope>NUCLEOTIDE SEQUENCE [LARGE SCALE GENOMIC DNA]</scope>
    <source>
        <strain evidence="6 7">TSPH2</strain>
    </source>
</reference>
<dbReference type="InterPro" id="IPR002781">
    <property type="entry name" value="TM_pro_TauE-like"/>
</dbReference>
<keyword evidence="7" id="KW-1185">Reference proteome</keyword>
<feature type="transmembrane region" description="Helical" evidence="5">
    <location>
        <begin position="221"/>
        <end position="244"/>
    </location>
</feature>
<protein>
    <recommendedName>
        <fullName evidence="5">Probable membrane transporter protein</fullName>
    </recommendedName>
</protein>
<keyword evidence="2 5" id="KW-0812">Transmembrane</keyword>
<evidence type="ECO:0000256" key="3">
    <source>
        <dbReference type="ARBA" id="ARBA00022989"/>
    </source>
</evidence>
<keyword evidence="4 5" id="KW-0472">Membrane</keyword>
<evidence type="ECO:0000256" key="4">
    <source>
        <dbReference type="ARBA" id="ARBA00023136"/>
    </source>
</evidence>
<evidence type="ECO:0000313" key="7">
    <source>
        <dbReference type="Proteomes" id="UP000217935"/>
    </source>
</evidence>
<dbReference type="PANTHER" id="PTHR43483">
    <property type="entry name" value="MEMBRANE TRANSPORTER PROTEIN HI_0806-RELATED"/>
    <property type="match status" value="1"/>
</dbReference>
<name>A0A291GA07_9RHOB</name>
<dbReference type="OrthoDB" id="457670at2"/>